<sequence length="479" mass="51339">MSNVFATAAADFAASVLGSPPAYTIATEPPKLNVSSTAPTKNLSPTDTNTTSNVLPKVKITQHSCAYALQLYLRLADVPHTVVNTPYHRFSDGAAYPTLHTSSPSLNIMVPSPLPGGGGALSYLKETQPPPPTSTSPPSLPLPPPLLQLTKLKGLHAADSPPPHNFNDELVLTNLIQTNLAPLLLALEFADEDIGYRVTKSRWATQLPHLPVPFNAISIFYHISDSLRIWAEKVSVLRSLGIGGVVPLRRKGGVGLLAGGSSVHLDVGETIKRAAAIYEAINEKIVESSGAAYIGGYLLGDSPSPVDCLLFGHVTQALANPHLAKILGNFPALLKWFVDIVQRSKLAEDLTLNDQVNRMNQHDTLPATHKFAVKLLELSKRARGGGEVEIEDIDTVIATAHAKDMAVRRSLITLHRLRFGGALVPDSKVGKPTDATQQNEAMRQVKEANKLDNQMWIGGVGVLATGFLLYGAHGIKLET</sequence>
<protein>
    <recommendedName>
        <fullName evidence="4">GST C-terminal domain-containing protein</fullName>
    </recommendedName>
</protein>
<dbReference type="Proteomes" id="UP001165160">
    <property type="component" value="Unassembled WGS sequence"/>
</dbReference>
<dbReference type="SUPFAM" id="SSF47616">
    <property type="entry name" value="GST C-terminal domain-like"/>
    <property type="match status" value="1"/>
</dbReference>
<evidence type="ECO:0000256" key="1">
    <source>
        <dbReference type="SAM" id="MobiDB-lite"/>
    </source>
</evidence>
<name>A0A9W7BSG7_9STRA</name>
<reference evidence="3" key="1">
    <citation type="journal article" date="2023" name="Commun. Biol.">
        <title>Genome analysis of Parmales, the sister group of diatoms, reveals the evolutionary specialization of diatoms from phago-mixotrophs to photoautotrophs.</title>
        <authorList>
            <person name="Ban H."/>
            <person name="Sato S."/>
            <person name="Yoshikawa S."/>
            <person name="Yamada K."/>
            <person name="Nakamura Y."/>
            <person name="Ichinomiya M."/>
            <person name="Sato N."/>
            <person name="Blanc-Mathieu R."/>
            <person name="Endo H."/>
            <person name="Kuwata A."/>
            <person name="Ogata H."/>
        </authorList>
    </citation>
    <scope>NUCLEOTIDE SEQUENCE [LARGE SCALE GENOMIC DNA]</scope>
    <source>
        <strain evidence="3">NIES 3699</strain>
    </source>
</reference>
<accession>A0A9W7BSG7</accession>
<evidence type="ECO:0000313" key="2">
    <source>
        <dbReference type="EMBL" id="GMH95616.1"/>
    </source>
</evidence>
<feature type="region of interest" description="Disordered" evidence="1">
    <location>
        <begin position="119"/>
        <end position="143"/>
    </location>
</feature>
<feature type="compositionally biased region" description="Pro residues" evidence="1">
    <location>
        <begin position="128"/>
        <end position="143"/>
    </location>
</feature>
<gene>
    <name evidence="2" type="ORF">TrVE_jg13868</name>
</gene>
<organism evidence="2 3">
    <name type="scientific">Triparma verrucosa</name>
    <dbReference type="NCBI Taxonomy" id="1606542"/>
    <lineage>
        <taxon>Eukaryota</taxon>
        <taxon>Sar</taxon>
        <taxon>Stramenopiles</taxon>
        <taxon>Ochrophyta</taxon>
        <taxon>Bolidophyceae</taxon>
        <taxon>Parmales</taxon>
        <taxon>Triparmaceae</taxon>
        <taxon>Triparma</taxon>
    </lineage>
</organism>
<dbReference type="AlphaFoldDB" id="A0A9W7BSG7"/>
<evidence type="ECO:0000313" key="3">
    <source>
        <dbReference type="Proteomes" id="UP001165160"/>
    </source>
</evidence>
<keyword evidence="3" id="KW-1185">Reference proteome</keyword>
<dbReference type="EMBL" id="BRXX01000171">
    <property type="protein sequence ID" value="GMH95616.1"/>
    <property type="molecule type" value="Genomic_DNA"/>
</dbReference>
<proteinExistence type="predicted"/>
<comment type="caution">
    <text evidence="2">The sequence shown here is derived from an EMBL/GenBank/DDBJ whole genome shotgun (WGS) entry which is preliminary data.</text>
</comment>
<evidence type="ECO:0008006" key="4">
    <source>
        <dbReference type="Google" id="ProtNLM"/>
    </source>
</evidence>
<dbReference type="InterPro" id="IPR036282">
    <property type="entry name" value="Glutathione-S-Trfase_C_sf"/>
</dbReference>